<dbReference type="InterPro" id="IPR032143">
    <property type="entry name" value="BORCS7"/>
</dbReference>
<evidence type="ECO:0000313" key="7">
    <source>
        <dbReference type="RefSeq" id="XP_013382999.1"/>
    </source>
</evidence>
<evidence type="ECO:0000256" key="4">
    <source>
        <dbReference type="ARBA" id="ARBA00023136"/>
    </source>
</evidence>
<evidence type="ECO:0000256" key="1">
    <source>
        <dbReference type="ARBA" id="ARBA00004656"/>
    </source>
</evidence>
<reference evidence="7" key="1">
    <citation type="submission" date="2025-08" db="UniProtKB">
        <authorList>
            <consortium name="RefSeq"/>
        </authorList>
    </citation>
    <scope>IDENTIFICATION</scope>
    <source>
        <tissue evidence="7">Gonads</tissue>
    </source>
</reference>
<keyword evidence="5" id="KW-0458">Lysosome</keyword>
<dbReference type="GO" id="GO:0005765">
    <property type="term" value="C:lysosomal membrane"/>
    <property type="evidence" value="ECO:0007669"/>
    <property type="project" value="UniProtKB-SubCell"/>
</dbReference>
<dbReference type="Pfam" id="PF16088">
    <property type="entry name" value="BORCS7"/>
    <property type="match status" value="1"/>
</dbReference>
<sequence>MASSNWNQETKARLQEKITTTVCDAGSLARQVLKVSKSTEALTQAAKNFAFHEGAVENSYQTLQRMGLTTSHLQFQQEAIERRCVENLPEIMDQLKKIQR</sequence>
<evidence type="ECO:0000256" key="3">
    <source>
        <dbReference type="ARBA" id="ARBA00022295"/>
    </source>
</evidence>
<evidence type="ECO:0000256" key="2">
    <source>
        <dbReference type="ARBA" id="ARBA00005433"/>
    </source>
</evidence>
<dbReference type="PANTHER" id="PTHR31397:SF1">
    <property type="entry name" value="BLOC-1-RELATED COMPLEX SUBUNIT 7"/>
    <property type="match status" value="1"/>
</dbReference>
<dbReference type="PANTHER" id="PTHR31397">
    <property type="entry name" value="BLOC-1-RELATED COMPLEX SUBUNIT 7 BORSC7"/>
    <property type="match status" value="1"/>
</dbReference>
<dbReference type="RefSeq" id="XP_013382999.1">
    <property type="nucleotide sequence ID" value="XM_013527545.2"/>
</dbReference>
<dbReference type="KEGG" id="lak:106153568"/>
<evidence type="ECO:0000313" key="6">
    <source>
        <dbReference type="Proteomes" id="UP000085678"/>
    </source>
</evidence>
<dbReference type="AlphaFoldDB" id="A0A1S3HD06"/>
<organism evidence="6 7">
    <name type="scientific">Lingula anatina</name>
    <name type="common">Brachiopod</name>
    <name type="synonym">Lingula unguis</name>
    <dbReference type="NCBI Taxonomy" id="7574"/>
    <lineage>
        <taxon>Eukaryota</taxon>
        <taxon>Metazoa</taxon>
        <taxon>Spiralia</taxon>
        <taxon>Lophotrochozoa</taxon>
        <taxon>Brachiopoda</taxon>
        <taxon>Linguliformea</taxon>
        <taxon>Lingulata</taxon>
        <taxon>Lingulida</taxon>
        <taxon>Linguloidea</taxon>
        <taxon>Lingulidae</taxon>
        <taxon>Lingula</taxon>
    </lineage>
</organism>
<dbReference type="Proteomes" id="UP000085678">
    <property type="component" value="Unplaced"/>
</dbReference>
<name>A0A1S3HD06_LINAN</name>
<dbReference type="OrthoDB" id="5567844at2759"/>
<dbReference type="GO" id="GO:0099078">
    <property type="term" value="C:BORC complex"/>
    <property type="evidence" value="ECO:0007669"/>
    <property type="project" value="TreeGrafter"/>
</dbReference>
<gene>
    <name evidence="7" type="primary">LOC106153568</name>
</gene>
<dbReference type="FunCoup" id="A0A1S3HD06">
    <property type="interactions" value="54"/>
</dbReference>
<keyword evidence="6" id="KW-1185">Reference proteome</keyword>
<comment type="subcellular location">
    <subcellularLocation>
        <location evidence="1">Lysosome membrane</location>
    </subcellularLocation>
</comment>
<keyword evidence="4" id="KW-0472">Membrane</keyword>
<accession>A0A1S3HD06</accession>
<dbReference type="InParanoid" id="A0A1S3HD06"/>
<evidence type="ECO:0000256" key="5">
    <source>
        <dbReference type="ARBA" id="ARBA00023228"/>
    </source>
</evidence>
<proteinExistence type="inferred from homology"/>
<dbReference type="STRING" id="7574.A0A1S3HD06"/>
<dbReference type="GeneID" id="106153568"/>
<comment type="similarity">
    <text evidence="2">Belongs to the BORCS7 family.</text>
</comment>
<protein>
    <recommendedName>
        <fullName evidence="3">BLOC-1-related complex subunit 7</fullName>
    </recommendedName>
</protein>